<gene>
    <name evidence="3" type="ORF">K402DRAFT_467643</name>
</gene>
<proteinExistence type="predicted"/>
<feature type="compositionally biased region" description="Basic residues" evidence="1">
    <location>
        <begin position="117"/>
        <end position="129"/>
    </location>
</feature>
<feature type="compositionally biased region" description="Basic and acidic residues" evidence="1">
    <location>
        <begin position="149"/>
        <end position="161"/>
    </location>
</feature>
<protein>
    <recommendedName>
        <fullName evidence="2">Myb-like DNA-binding domain-containing protein</fullName>
    </recommendedName>
</protein>
<dbReference type="AlphaFoldDB" id="A0A6G1GKQ5"/>
<dbReference type="Pfam" id="PF22980">
    <property type="entry name" value="Myb_DNA-bind_8"/>
    <property type="match status" value="1"/>
</dbReference>
<organism evidence="3 4">
    <name type="scientific">Aulographum hederae CBS 113979</name>
    <dbReference type="NCBI Taxonomy" id="1176131"/>
    <lineage>
        <taxon>Eukaryota</taxon>
        <taxon>Fungi</taxon>
        <taxon>Dikarya</taxon>
        <taxon>Ascomycota</taxon>
        <taxon>Pezizomycotina</taxon>
        <taxon>Dothideomycetes</taxon>
        <taxon>Pleosporomycetidae</taxon>
        <taxon>Aulographales</taxon>
        <taxon>Aulographaceae</taxon>
    </lineage>
</organism>
<evidence type="ECO:0000313" key="3">
    <source>
        <dbReference type="EMBL" id="KAF1981298.1"/>
    </source>
</evidence>
<feature type="region of interest" description="Disordered" evidence="1">
    <location>
        <begin position="53"/>
        <end position="186"/>
    </location>
</feature>
<feature type="compositionally biased region" description="Pro residues" evidence="1">
    <location>
        <begin position="400"/>
        <end position="422"/>
    </location>
</feature>
<evidence type="ECO:0000313" key="4">
    <source>
        <dbReference type="Proteomes" id="UP000800041"/>
    </source>
</evidence>
<feature type="domain" description="Myb-like DNA-binding" evidence="2">
    <location>
        <begin position="6"/>
        <end position="53"/>
    </location>
</feature>
<dbReference type="EMBL" id="ML977202">
    <property type="protein sequence ID" value="KAF1981298.1"/>
    <property type="molecule type" value="Genomic_DNA"/>
</dbReference>
<evidence type="ECO:0000256" key="1">
    <source>
        <dbReference type="SAM" id="MobiDB-lite"/>
    </source>
</evidence>
<keyword evidence="4" id="KW-1185">Reference proteome</keyword>
<feature type="region of interest" description="Disordered" evidence="1">
    <location>
        <begin position="472"/>
        <end position="493"/>
    </location>
</feature>
<feature type="compositionally biased region" description="Basic and acidic residues" evidence="1">
    <location>
        <begin position="96"/>
        <end position="116"/>
    </location>
</feature>
<feature type="region of interest" description="Disordered" evidence="1">
    <location>
        <begin position="369"/>
        <end position="436"/>
    </location>
</feature>
<dbReference type="PANTHER" id="PTHR48148">
    <property type="entry name" value="KERATINOCYTE PROLINE-RICH PROTEIN"/>
    <property type="match status" value="1"/>
</dbReference>
<dbReference type="OrthoDB" id="3944408at2759"/>
<feature type="compositionally biased region" description="Basic residues" evidence="1">
    <location>
        <begin position="86"/>
        <end position="95"/>
    </location>
</feature>
<evidence type="ECO:0000259" key="2">
    <source>
        <dbReference type="Pfam" id="PF22980"/>
    </source>
</evidence>
<name>A0A6G1GKQ5_9PEZI</name>
<dbReference type="PANTHER" id="PTHR48148:SF3">
    <property type="entry name" value="KERATINOCYTE PROLINE-RICH PROTEIN"/>
    <property type="match status" value="1"/>
</dbReference>
<reference evidence="3" key="1">
    <citation type="journal article" date="2020" name="Stud. Mycol.">
        <title>101 Dothideomycetes genomes: a test case for predicting lifestyles and emergence of pathogens.</title>
        <authorList>
            <person name="Haridas S."/>
            <person name="Albert R."/>
            <person name="Binder M."/>
            <person name="Bloem J."/>
            <person name="Labutti K."/>
            <person name="Salamov A."/>
            <person name="Andreopoulos B."/>
            <person name="Baker S."/>
            <person name="Barry K."/>
            <person name="Bills G."/>
            <person name="Bluhm B."/>
            <person name="Cannon C."/>
            <person name="Castanera R."/>
            <person name="Culley D."/>
            <person name="Daum C."/>
            <person name="Ezra D."/>
            <person name="Gonzalez J."/>
            <person name="Henrissat B."/>
            <person name="Kuo A."/>
            <person name="Liang C."/>
            <person name="Lipzen A."/>
            <person name="Lutzoni F."/>
            <person name="Magnuson J."/>
            <person name="Mondo S."/>
            <person name="Nolan M."/>
            <person name="Ohm R."/>
            <person name="Pangilinan J."/>
            <person name="Park H.-J."/>
            <person name="Ramirez L."/>
            <person name="Alfaro M."/>
            <person name="Sun H."/>
            <person name="Tritt A."/>
            <person name="Yoshinaga Y."/>
            <person name="Zwiers L.-H."/>
            <person name="Turgeon B."/>
            <person name="Goodwin S."/>
            <person name="Spatafora J."/>
            <person name="Crous P."/>
            <person name="Grigoriev I."/>
        </authorList>
    </citation>
    <scope>NUCLEOTIDE SEQUENCE</scope>
    <source>
        <strain evidence="3">CBS 113979</strain>
    </source>
</reference>
<accession>A0A6G1GKQ5</accession>
<dbReference type="InterPro" id="IPR054505">
    <property type="entry name" value="Myb_DNA-bind_8"/>
</dbReference>
<feature type="compositionally biased region" description="Basic and acidic residues" evidence="1">
    <location>
        <begin position="170"/>
        <end position="186"/>
    </location>
</feature>
<dbReference type="Proteomes" id="UP000800041">
    <property type="component" value="Unassembled WGS sequence"/>
</dbReference>
<sequence length="580" mass="62772">MPTEKQNSELMFAMLKQLHDHHKWIDWNRVAEDVGISKGHAARMRWTRYRTNMDPATAPSLQRKHPPYPYPSKKPYPDSDSDDPKGRKKHQSGKSKGKDRDRDGEKEKEKGKDKAANPRKRKTTHKAPKSKIGFESGTRDVSDDDDGVEDTKAGILKREPEVYEDEDDMPLSRRERTVGPPFVKKEDGEGVVKMEVDEATPAQVVKKERRGSKNSLYAKDQATEVRVKTEPAVESAHMVVDGLGLGAGDHTSGVSTDLENVGNGGIVEDAVPIMTYTAPTASISNLTLGTPSPSFSTSAAIPTPLMQPLAETVLPANSDSDAAAAPVPIKCERRDSVGSTIIVNTTSVGVVPTMEMQSQGQPEEAIPQLRYTSPSPEPQHHFQHPDFAPENATPSLFSPSPSPSPTLTPAPISAPAPAPAPSALPTHHPRPEPTPIPAHEIIKIEETDSEDEVDTNAIKTPEAAALGNLAANKQKEGAEPRASVAGPSGRTNLGLDGMNDEARDEFMTDVDVDLDLDLDAVMDMDMGMDMGFGRERGGFGMGMGIGESCFDLGMDDDVPVKSEFAEAFAELHPEVEYDVV</sequence>